<name>A0A7Y6NR34_9BURK</name>
<dbReference type="SMART" id="SM00771">
    <property type="entry name" value="ZipA_C"/>
    <property type="match status" value="1"/>
</dbReference>
<keyword evidence="3" id="KW-0132">Cell division</keyword>
<dbReference type="GO" id="GO:0090529">
    <property type="term" value="P:cell septum assembly"/>
    <property type="evidence" value="ECO:0007669"/>
    <property type="project" value="InterPro"/>
</dbReference>
<dbReference type="AlphaFoldDB" id="A0A7Y6NR34"/>
<keyword evidence="3" id="KW-0131">Cell cycle</keyword>
<evidence type="ECO:0000256" key="1">
    <source>
        <dbReference type="SAM" id="MobiDB-lite"/>
    </source>
</evidence>
<comment type="caution">
    <text evidence="3">The sequence shown here is derived from an EMBL/GenBank/DDBJ whole genome shotgun (WGS) entry which is preliminary data.</text>
</comment>
<dbReference type="EMBL" id="JABWMJ010000009">
    <property type="protein sequence ID" value="NUZ07778.1"/>
    <property type="molecule type" value="Genomic_DNA"/>
</dbReference>
<reference evidence="3 4" key="1">
    <citation type="submission" date="2020-06" db="EMBL/GenBank/DDBJ databases">
        <title>Schlegella sp. ID0723 isolated from air conditioner.</title>
        <authorList>
            <person name="Kim D.Y."/>
            <person name="Kim D.-U."/>
        </authorList>
    </citation>
    <scope>NUCLEOTIDE SEQUENCE [LARGE SCALE GENOMIC DNA]</scope>
    <source>
        <strain evidence="3 4">ID0723</strain>
    </source>
</reference>
<dbReference type="Proteomes" id="UP000529637">
    <property type="component" value="Unassembled WGS sequence"/>
</dbReference>
<dbReference type="SUPFAM" id="SSF64383">
    <property type="entry name" value="Cell-division protein ZipA, C-terminal domain"/>
    <property type="match status" value="1"/>
</dbReference>
<gene>
    <name evidence="3" type="ORF">HQN59_18605</name>
</gene>
<evidence type="ECO:0000313" key="3">
    <source>
        <dbReference type="EMBL" id="NUZ07778.1"/>
    </source>
</evidence>
<evidence type="ECO:0000259" key="2">
    <source>
        <dbReference type="SMART" id="SM00771"/>
    </source>
</evidence>
<feature type="compositionally biased region" description="Low complexity" evidence="1">
    <location>
        <begin position="45"/>
        <end position="60"/>
    </location>
</feature>
<proteinExistence type="predicted"/>
<feature type="domain" description="ZipA C-terminal FtsZ-binding" evidence="2">
    <location>
        <begin position="210"/>
        <end position="337"/>
    </location>
</feature>
<organism evidence="3 4">
    <name type="scientific">Piscinibacter koreensis</name>
    <dbReference type="NCBI Taxonomy" id="2742824"/>
    <lineage>
        <taxon>Bacteria</taxon>
        <taxon>Pseudomonadati</taxon>
        <taxon>Pseudomonadota</taxon>
        <taxon>Betaproteobacteria</taxon>
        <taxon>Burkholderiales</taxon>
        <taxon>Sphaerotilaceae</taxon>
        <taxon>Piscinibacter</taxon>
    </lineage>
</organism>
<keyword evidence="4" id="KW-1185">Reference proteome</keyword>
<evidence type="ECO:0000313" key="4">
    <source>
        <dbReference type="Proteomes" id="UP000529637"/>
    </source>
</evidence>
<sequence>MSNLQIALASLGVVVLIAIVAHGAWSARRAGPKRALPPDTREDPAFASTTGDAAAGAGATPGRIEPAIGPDAPIAEEATLARPGPRRNVLPLDALIDAFAVIAVDAPVTGELAASHLPATRHVGSKPFQIEGHNVATGAWEPPTPGQRYGELQAGIQLASRSGALNEIEYSEFVHRIQAYAEAIGASADFPDMLDVMARARELDAFASQHDAQLAVHLRARSSAWSPGYIQQHARRHGFMPGSVPGRLVYPGAEEGDPPVLTLTFDPQAALAEEPDLSAVRDATLSFDVPQTPASAEPFVAWQATAQALAVGMDAAIVDDSERPLTPEGFAAIQRALGQLYAALEARDLAAGSPAARRLFS</sequence>
<dbReference type="InterPro" id="IPR007449">
    <property type="entry name" value="ZipA_FtsZ-bd_C"/>
</dbReference>
<accession>A0A7Y6NR34</accession>
<protein>
    <submittedName>
        <fullName evidence="3">Cell division protein FtsZ</fullName>
    </submittedName>
</protein>
<dbReference type="InterPro" id="IPR036765">
    <property type="entry name" value="ZipA_FtsZ-bd_C_sf"/>
</dbReference>
<feature type="region of interest" description="Disordered" evidence="1">
    <location>
        <begin position="30"/>
        <end position="60"/>
    </location>
</feature>